<feature type="compositionally biased region" description="Basic and acidic residues" evidence="1">
    <location>
        <begin position="9"/>
        <end position="20"/>
    </location>
</feature>
<feature type="region of interest" description="Disordered" evidence="1">
    <location>
        <begin position="1"/>
        <end position="20"/>
    </location>
</feature>
<proteinExistence type="predicted"/>
<organism evidence="3 4">
    <name type="scientific">Nonomuraea recticatena</name>
    <dbReference type="NCBI Taxonomy" id="46178"/>
    <lineage>
        <taxon>Bacteria</taxon>
        <taxon>Bacillati</taxon>
        <taxon>Actinomycetota</taxon>
        <taxon>Actinomycetes</taxon>
        <taxon>Streptosporangiales</taxon>
        <taxon>Streptosporangiaceae</taxon>
        <taxon>Nonomuraea</taxon>
    </lineage>
</organism>
<accession>A0ABP6F7W2</accession>
<keyword evidence="2" id="KW-0812">Transmembrane</keyword>
<keyword evidence="2" id="KW-0472">Membrane</keyword>
<evidence type="ECO:0000313" key="4">
    <source>
        <dbReference type="Proteomes" id="UP001501666"/>
    </source>
</evidence>
<protein>
    <recommendedName>
        <fullName evidence="5">AtpZ/AtpI family protein</fullName>
    </recommendedName>
</protein>
<evidence type="ECO:0000256" key="1">
    <source>
        <dbReference type="SAM" id="MobiDB-lite"/>
    </source>
</evidence>
<feature type="transmembrane region" description="Helical" evidence="2">
    <location>
        <begin position="56"/>
        <end position="74"/>
    </location>
</feature>
<keyword evidence="4" id="KW-1185">Reference proteome</keyword>
<dbReference type="InterPro" id="IPR032820">
    <property type="entry name" value="ATPase_put"/>
</dbReference>
<comment type="caution">
    <text evidence="3">The sequence shown here is derived from an EMBL/GenBank/DDBJ whole genome shotgun (WGS) entry which is preliminary data.</text>
</comment>
<sequence>MPAIVGRAMSEEKRRPENDGRDFANAAWSIPSYLLSGMVVYGGAGWLLDRWLDTSAFFPIGVVLGTVLAVYLVYRKHGR</sequence>
<evidence type="ECO:0000313" key="3">
    <source>
        <dbReference type="EMBL" id="GAA2685067.1"/>
    </source>
</evidence>
<dbReference type="Pfam" id="PF09527">
    <property type="entry name" value="ATPase_gene1"/>
    <property type="match status" value="1"/>
</dbReference>
<evidence type="ECO:0000256" key="2">
    <source>
        <dbReference type="SAM" id="Phobius"/>
    </source>
</evidence>
<dbReference type="Proteomes" id="UP001501666">
    <property type="component" value="Unassembled WGS sequence"/>
</dbReference>
<name>A0ABP6F7W2_9ACTN</name>
<reference evidence="4" key="1">
    <citation type="journal article" date="2019" name="Int. J. Syst. Evol. Microbiol.">
        <title>The Global Catalogue of Microorganisms (GCM) 10K type strain sequencing project: providing services to taxonomists for standard genome sequencing and annotation.</title>
        <authorList>
            <consortium name="The Broad Institute Genomics Platform"/>
            <consortium name="The Broad Institute Genome Sequencing Center for Infectious Disease"/>
            <person name="Wu L."/>
            <person name="Ma J."/>
        </authorList>
    </citation>
    <scope>NUCLEOTIDE SEQUENCE [LARGE SCALE GENOMIC DNA]</scope>
    <source>
        <strain evidence="4">JCM 6835</strain>
    </source>
</reference>
<evidence type="ECO:0008006" key="5">
    <source>
        <dbReference type="Google" id="ProtNLM"/>
    </source>
</evidence>
<keyword evidence="2" id="KW-1133">Transmembrane helix</keyword>
<feature type="transmembrane region" description="Helical" evidence="2">
    <location>
        <begin position="23"/>
        <end position="44"/>
    </location>
</feature>
<dbReference type="EMBL" id="BAAATE010000025">
    <property type="protein sequence ID" value="GAA2685067.1"/>
    <property type="molecule type" value="Genomic_DNA"/>
</dbReference>
<gene>
    <name evidence="3" type="ORF">GCM10010412_071840</name>
</gene>